<dbReference type="EMBL" id="LAZR01000277">
    <property type="protein sequence ID" value="KKN77555.1"/>
    <property type="molecule type" value="Genomic_DNA"/>
</dbReference>
<accession>A0A0F9T8J3</accession>
<feature type="region of interest" description="Disordered" evidence="2">
    <location>
        <begin position="1368"/>
        <end position="1387"/>
    </location>
</feature>
<name>A0A0F9T8J3_9ZZZZ</name>
<organism evidence="3">
    <name type="scientific">marine sediment metagenome</name>
    <dbReference type="NCBI Taxonomy" id="412755"/>
    <lineage>
        <taxon>unclassified sequences</taxon>
        <taxon>metagenomes</taxon>
        <taxon>ecological metagenomes</taxon>
    </lineage>
</organism>
<protein>
    <recommendedName>
        <fullName evidence="4">Large polyvalent protein associated domain-containing protein</fullName>
    </recommendedName>
</protein>
<gene>
    <name evidence="3" type="ORF">LCGC14_0359700</name>
</gene>
<comment type="caution">
    <text evidence="3">The sequence shown here is derived from an EMBL/GenBank/DDBJ whole genome shotgun (WGS) entry which is preliminary data.</text>
</comment>
<keyword evidence="1" id="KW-0175">Coiled coil</keyword>
<feature type="compositionally biased region" description="Basic and acidic residues" evidence="2">
    <location>
        <begin position="1377"/>
        <end position="1387"/>
    </location>
</feature>
<evidence type="ECO:0000313" key="3">
    <source>
        <dbReference type="EMBL" id="KKN77555.1"/>
    </source>
</evidence>
<reference evidence="3" key="1">
    <citation type="journal article" date="2015" name="Nature">
        <title>Complex archaea that bridge the gap between prokaryotes and eukaryotes.</title>
        <authorList>
            <person name="Spang A."/>
            <person name="Saw J.H."/>
            <person name="Jorgensen S.L."/>
            <person name="Zaremba-Niedzwiedzka K."/>
            <person name="Martijn J."/>
            <person name="Lind A.E."/>
            <person name="van Eijk R."/>
            <person name="Schleper C."/>
            <person name="Guy L."/>
            <person name="Ettema T.J."/>
        </authorList>
    </citation>
    <scope>NUCLEOTIDE SEQUENCE</scope>
</reference>
<feature type="coiled-coil region" evidence="1">
    <location>
        <begin position="512"/>
        <end position="634"/>
    </location>
</feature>
<proteinExistence type="predicted"/>
<evidence type="ECO:0000256" key="1">
    <source>
        <dbReference type="SAM" id="Coils"/>
    </source>
</evidence>
<evidence type="ECO:0008006" key="4">
    <source>
        <dbReference type="Google" id="ProtNLM"/>
    </source>
</evidence>
<sequence>MADLDIKTEDKAFKVQFTKGPEPALWQKFKNSITPGIDPERATRALIDSEALGISPSDAYNFQDNLNDVEKGDPRLKNLRMSTGERINARWDNGVRHAKKGALGYNMIFNDDPALEEAIIQLGEDDQILHNNLVEKAIGASAEMLPIMIQGIGEGVEKGLILGGGAAAITAIAGQAGPQIATPEELITVPIAFTSMFTVGTTAGTLENIMKVEAGLGFLDIRSLKDSEGNQIDPFIAKTAALGIGLINGAIEVAQIKTLLKTIPGGEKLFRQGINEVTRDLLTQGSIKSIASKYLAKYAGFITTETAQELAQESTNISIEALSKWLNNKLKGTDFKQSTLNSIFNRLAETAEQSVLSFAALGAPGTVVSFGREIGVDLSEEAGGGEFGKKFDSQKHSLKDFIESKGGLNLSKEGLGGLEGELNIVAEEPGGKKLIKKDKGLSVDDMLQQAIDEGFLGEEATPSDFIEALTADLRAEGTEGRIFSSVRDPGAGIEAGAEALFEAEEGLGTQVKERLEKQLKSTQQRLIAAKEELKEERGNLKAIAQARKTEKEKAIAEEKLLSKIQIATDKIIIEERAEQRIQAAIKKSEKKITKEKKKTEKIISKTEKKLLKQEAKLQKESEDLQAKFKGKTEKEITRFKEKQAQLRTDKDILKKRRKTISSIMSELNLEEKDLRAISKRDIRLMSNYEFKRFADEMRIKALQHAEKLQAKAEVIFTINDMNLHKWQNYQKALGLPAISKMSTEELQQFGAALEGFEKDDVFLGPRTLEVVDRTPLKGIRTWRQAKEHLAKRTGVTVEELSKIKVSELDDFRWDTSLSERNAFYEMLVEETNKSMLISGAAYLNIEKEALRLAAASNKSRGVGIKGKLIPQDPQIFDYLEADEEIKVDLAKHMTPEQLNYAEFIKSKFSEALDYLVSNKTITKGRENYFVHIRKSFFETLTTDGLGSAVAGMFKHYAEDELVFKVLDEETGNILPLEKFFQFSLPRTGELEPTRNITKAFLVYMRAIEKKKGLDQITPMLDIYAQSLTPQKMTPRGLEMDRDLKTFLNKWLNNKRGRRVRWVAKQGGKIDMGIRTIRMMTSLIDLGWNIGAGVASTVGEQAMTFQSLGAKIYGKGLKRMASKQGQKVAAQYQNLTDKSAWHEIVEADKEVSERLMEGLFILFKASSVRANKIHLLGSMTDQEYASGEISVERLAGIKTEMGRYRHITGSESIIGSTTAGSAALQYKKWAVPPLRTTVKNLNILRKDLAAKKPGEALTSKEAKELYRAVETTAIILAVGALVIADSEEEKNNFLIKLKHRIHRESMTLLGSIDPELISGVPRTLQFIAKLGQNIKSLILLEEYKRRPRKGELKGIAGIKKQFTPVAIKQFQGKKTKKQSRETAGESVF</sequence>
<evidence type="ECO:0000256" key="2">
    <source>
        <dbReference type="SAM" id="MobiDB-lite"/>
    </source>
</evidence>